<dbReference type="InterPro" id="IPR000863">
    <property type="entry name" value="Sulfotransferase_dom"/>
</dbReference>
<comment type="similarity">
    <text evidence="1 3">Belongs to the sulfotransferase 1 family.</text>
</comment>
<dbReference type="SUPFAM" id="SSF52540">
    <property type="entry name" value="P-loop containing nucleoside triphosphate hydrolases"/>
    <property type="match status" value="1"/>
</dbReference>
<keyword evidence="2 3" id="KW-0808">Transferase</keyword>
<dbReference type="OrthoDB" id="205623at2759"/>
<dbReference type="GO" id="GO:0008146">
    <property type="term" value="F:sulfotransferase activity"/>
    <property type="evidence" value="ECO:0007669"/>
    <property type="project" value="InterPro"/>
</dbReference>
<proteinExistence type="inferred from homology"/>
<sequence>MNSQVSVLGYWEDEEALNQECKTLLPSLPKENGWADTQLYQYQGFWYTARSLQGVLTCQKHFQANPDDLFIITTPKAGTTWLKALAFTIVNRNQYSSFNHPLLTSNPHELVPYLEFNLFINNQIPDLTSFSSPRLFSSHLCYKSLPNSIKQLDCKLVYLCRDPRDTFISLWHFTNKLRAKTLGNLSLDEEFEKFCRGVCVNGPIWDHILGYWNESLESPDRVLFLKYEEMKMQPSVQLRKLAKFLGCPFSEEEEKEGMVEEILKLCSFDHLKNLNVNKNGKTKFGVEHTAYFRRGEVGDWVNHLTPEMMKQFEQIMEDKFHGSGLTF</sequence>
<organism evidence="5 6">
    <name type="scientific">Protea cynaroides</name>
    <dbReference type="NCBI Taxonomy" id="273540"/>
    <lineage>
        <taxon>Eukaryota</taxon>
        <taxon>Viridiplantae</taxon>
        <taxon>Streptophyta</taxon>
        <taxon>Embryophyta</taxon>
        <taxon>Tracheophyta</taxon>
        <taxon>Spermatophyta</taxon>
        <taxon>Magnoliopsida</taxon>
        <taxon>Proteales</taxon>
        <taxon>Proteaceae</taxon>
        <taxon>Protea</taxon>
    </lineage>
</organism>
<dbReference type="Pfam" id="PF00685">
    <property type="entry name" value="Sulfotransfer_1"/>
    <property type="match status" value="1"/>
</dbReference>
<dbReference type="AlphaFoldDB" id="A0A9Q0KMW1"/>
<comment type="caution">
    <text evidence="5">The sequence shown here is derived from an EMBL/GenBank/DDBJ whole genome shotgun (WGS) entry which is preliminary data.</text>
</comment>
<evidence type="ECO:0000313" key="6">
    <source>
        <dbReference type="Proteomes" id="UP001141806"/>
    </source>
</evidence>
<reference evidence="5" key="1">
    <citation type="journal article" date="2023" name="Plant J.">
        <title>The genome of the king protea, Protea cynaroides.</title>
        <authorList>
            <person name="Chang J."/>
            <person name="Duong T.A."/>
            <person name="Schoeman C."/>
            <person name="Ma X."/>
            <person name="Roodt D."/>
            <person name="Barker N."/>
            <person name="Li Z."/>
            <person name="Van de Peer Y."/>
            <person name="Mizrachi E."/>
        </authorList>
    </citation>
    <scope>NUCLEOTIDE SEQUENCE</scope>
    <source>
        <tissue evidence="5">Young leaves</tissue>
    </source>
</reference>
<dbReference type="EC" id="2.8.2.-" evidence="3"/>
<evidence type="ECO:0000259" key="4">
    <source>
        <dbReference type="Pfam" id="PF00685"/>
    </source>
</evidence>
<dbReference type="Gene3D" id="3.40.50.300">
    <property type="entry name" value="P-loop containing nucleotide triphosphate hydrolases"/>
    <property type="match status" value="1"/>
</dbReference>
<evidence type="ECO:0000256" key="2">
    <source>
        <dbReference type="ARBA" id="ARBA00022679"/>
    </source>
</evidence>
<dbReference type="EMBL" id="JAMYWD010000004">
    <property type="protein sequence ID" value="KAJ4973457.1"/>
    <property type="molecule type" value="Genomic_DNA"/>
</dbReference>
<gene>
    <name evidence="5" type="ORF">NE237_006631</name>
</gene>
<dbReference type="PANTHER" id="PTHR11783">
    <property type="entry name" value="SULFOTRANSFERASE SULT"/>
    <property type="match status" value="1"/>
</dbReference>
<dbReference type="InterPro" id="IPR027417">
    <property type="entry name" value="P-loop_NTPase"/>
</dbReference>
<protein>
    <recommendedName>
        <fullName evidence="3">Sulfotransferase</fullName>
        <ecNumber evidence="3">2.8.2.-</ecNumber>
    </recommendedName>
</protein>
<evidence type="ECO:0000313" key="5">
    <source>
        <dbReference type="EMBL" id="KAJ4973457.1"/>
    </source>
</evidence>
<evidence type="ECO:0000256" key="3">
    <source>
        <dbReference type="RuleBase" id="RU361155"/>
    </source>
</evidence>
<name>A0A9Q0KMW1_9MAGN</name>
<feature type="domain" description="Sulfotransferase" evidence="4">
    <location>
        <begin position="66"/>
        <end position="324"/>
    </location>
</feature>
<evidence type="ECO:0000256" key="1">
    <source>
        <dbReference type="ARBA" id="ARBA00005771"/>
    </source>
</evidence>
<accession>A0A9Q0KMW1</accession>
<keyword evidence="6" id="KW-1185">Reference proteome</keyword>
<dbReference type="Proteomes" id="UP001141806">
    <property type="component" value="Unassembled WGS sequence"/>
</dbReference>